<protein>
    <submittedName>
        <fullName evidence="8">Methionine sulfoxide reductase</fullName>
    </submittedName>
</protein>
<dbReference type="SUPFAM" id="SSF55068">
    <property type="entry name" value="Peptide methionine sulfoxide reductase"/>
    <property type="match status" value="1"/>
</dbReference>
<accession>W1IBS2</accession>
<sequence length="285" mass="32809">MEYNRLNPEEIRVIENRGTEMPFSGKYDGFYEAGIYNCRKCNRPLFSSTGKFDSGSGWPSFDDAIKGAVKEIPDADGRRVEIVCSNCGGHLGHVFRGEQITPKNTRHCVNSISLDFKSIESEEKYKKAYFSAGCFWGVEYWFQKIEGVFDANSGYMGGYTTNPTYRDICYKETGHLETVEVIYNPKEVSFEELCKLFFEIHDPEQIDGQGPDIGSQYLSAIFTNDSEEEKIAIKLINQLKEKGMEIATMLKDGNEHIFYIAEKEHQNYYKLRNSKPYCHSYTKRF</sequence>
<evidence type="ECO:0000256" key="2">
    <source>
        <dbReference type="ARBA" id="ARBA00023268"/>
    </source>
</evidence>
<dbReference type="NCBIfam" id="NF004042">
    <property type="entry name" value="PRK05550.1"/>
    <property type="match status" value="1"/>
</dbReference>
<comment type="catalytic activity">
    <reaction evidence="4">
        <text>L-methionyl-[protein] + [thioredoxin]-disulfide + H2O = L-methionyl-(S)-S-oxide-[protein] + [thioredoxin]-dithiol</text>
        <dbReference type="Rhea" id="RHEA:14217"/>
        <dbReference type="Rhea" id="RHEA-COMP:10698"/>
        <dbReference type="Rhea" id="RHEA-COMP:10700"/>
        <dbReference type="Rhea" id="RHEA-COMP:12313"/>
        <dbReference type="Rhea" id="RHEA-COMP:12315"/>
        <dbReference type="ChEBI" id="CHEBI:15377"/>
        <dbReference type="ChEBI" id="CHEBI:16044"/>
        <dbReference type="ChEBI" id="CHEBI:29950"/>
        <dbReference type="ChEBI" id="CHEBI:44120"/>
        <dbReference type="ChEBI" id="CHEBI:50058"/>
        <dbReference type="EC" id="1.8.4.11"/>
    </reaction>
</comment>
<name>W1IBS2_9BACT</name>
<dbReference type="InterPro" id="IPR002579">
    <property type="entry name" value="Met_Sox_Rdtase_MsrB_dom"/>
</dbReference>
<evidence type="ECO:0000256" key="5">
    <source>
        <dbReference type="ARBA" id="ARBA00048488"/>
    </source>
</evidence>
<evidence type="ECO:0000313" key="8">
    <source>
        <dbReference type="EMBL" id="CDL72900.1"/>
    </source>
</evidence>
<dbReference type="GO" id="GO:0005737">
    <property type="term" value="C:cytoplasm"/>
    <property type="evidence" value="ECO:0007669"/>
    <property type="project" value="TreeGrafter"/>
</dbReference>
<keyword evidence="1" id="KW-0560">Oxidoreductase</keyword>
<dbReference type="InterPro" id="IPR050162">
    <property type="entry name" value="MsrA_MetSO_reductase"/>
</dbReference>
<feature type="non-terminal residue" evidence="8">
    <location>
        <position position="285"/>
    </location>
</feature>
<dbReference type="Gene3D" id="2.170.150.20">
    <property type="entry name" value="Peptide methionine sulfoxide reductase"/>
    <property type="match status" value="1"/>
</dbReference>
<keyword evidence="2" id="KW-0511">Multifunctional enzyme</keyword>
<dbReference type="Pfam" id="PF01625">
    <property type="entry name" value="PMSR"/>
    <property type="match status" value="1"/>
</dbReference>
<dbReference type="Gene3D" id="3.30.1060.10">
    <property type="entry name" value="Peptide methionine sulphoxide reductase MsrA"/>
    <property type="match status" value="1"/>
</dbReference>
<dbReference type="EMBL" id="HG799293">
    <property type="protein sequence ID" value="CDL72900.1"/>
    <property type="molecule type" value="Genomic_DNA"/>
</dbReference>
<dbReference type="GO" id="GO:0008113">
    <property type="term" value="F:peptide-methionine (S)-S-oxide reductase activity"/>
    <property type="evidence" value="ECO:0007669"/>
    <property type="project" value="UniProtKB-EC"/>
</dbReference>
<dbReference type="SUPFAM" id="SSF51316">
    <property type="entry name" value="Mss4-like"/>
    <property type="match status" value="1"/>
</dbReference>
<evidence type="ECO:0000256" key="4">
    <source>
        <dbReference type="ARBA" id="ARBA00047806"/>
    </source>
</evidence>
<gene>
    <name evidence="8" type="primary">msr</name>
</gene>
<feature type="non-terminal residue" evidence="8">
    <location>
        <position position="1"/>
    </location>
</feature>
<proteinExistence type="inferred from homology"/>
<dbReference type="InterPro" id="IPR036509">
    <property type="entry name" value="Met_Sox_Rdtase_MsrA_sf"/>
</dbReference>
<evidence type="ECO:0000256" key="1">
    <source>
        <dbReference type="ARBA" id="ARBA00023002"/>
    </source>
</evidence>
<dbReference type="GO" id="GO:0033743">
    <property type="term" value="F:peptide-methionine (R)-S-oxide reductase activity"/>
    <property type="evidence" value="ECO:0007669"/>
    <property type="project" value="UniProtKB-EC"/>
</dbReference>
<dbReference type="NCBIfam" id="NF004036">
    <property type="entry name" value="PRK05508.1"/>
    <property type="match status" value="1"/>
</dbReference>
<dbReference type="NCBIfam" id="TIGR00401">
    <property type="entry name" value="msrA"/>
    <property type="match status" value="1"/>
</dbReference>
<evidence type="ECO:0000256" key="3">
    <source>
        <dbReference type="ARBA" id="ARBA00024679"/>
    </source>
</evidence>
<dbReference type="InterPro" id="IPR002569">
    <property type="entry name" value="Met_Sox_Rdtase_MsrA_dom"/>
</dbReference>
<feature type="domain" description="MsrB" evidence="7">
    <location>
        <begin position="1"/>
        <end position="119"/>
    </location>
</feature>
<evidence type="ECO:0000256" key="6">
    <source>
        <dbReference type="ARBA" id="ARBA00048782"/>
    </source>
</evidence>
<dbReference type="PROSITE" id="PS51790">
    <property type="entry name" value="MSRB"/>
    <property type="match status" value="1"/>
</dbReference>
<reference evidence="8" key="1">
    <citation type="submission" date="2013-11" db="EMBL/GenBank/DDBJ databases">
        <title>The gill chamber epibiosis of deep-sea shrimp Rimicaris exoculata: an in-depth metagenomic investigation and discovery of Zetaproteobacteria.</title>
        <authorList>
            <person name="Jan C."/>
            <person name="Petersen J.M."/>
            <person name="Werner J."/>
            <person name="Teeling H."/>
            <person name="Huang S."/>
            <person name="Glockner F.O."/>
            <person name="Golyshina O.V."/>
            <person name="Dubilier N."/>
            <person name="Golyshin P.N."/>
            <person name="Jebbar M."/>
            <person name="Cambon-Bonavita M.-A."/>
        </authorList>
    </citation>
    <scope>NUCLEOTIDE SEQUENCE</scope>
</reference>
<dbReference type="GO" id="GO:0034599">
    <property type="term" value="P:cellular response to oxidative stress"/>
    <property type="evidence" value="ECO:0007669"/>
    <property type="project" value="TreeGrafter"/>
</dbReference>
<evidence type="ECO:0000259" key="7">
    <source>
        <dbReference type="PROSITE" id="PS51790"/>
    </source>
</evidence>
<comment type="catalytic activity">
    <reaction evidence="5">
        <text>L-methionyl-[protein] + [thioredoxin]-disulfide + H2O = L-methionyl-(R)-S-oxide-[protein] + [thioredoxin]-dithiol</text>
        <dbReference type="Rhea" id="RHEA:24164"/>
        <dbReference type="Rhea" id="RHEA-COMP:10698"/>
        <dbReference type="Rhea" id="RHEA-COMP:10700"/>
        <dbReference type="Rhea" id="RHEA-COMP:12313"/>
        <dbReference type="Rhea" id="RHEA-COMP:12314"/>
        <dbReference type="ChEBI" id="CHEBI:15377"/>
        <dbReference type="ChEBI" id="CHEBI:16044"/>
        <dbReference type="ChEBI" id="CHEBI:29950"/>
        <dbReference type="ChEBI" id="CHEBI:45764"/>
        <dbReference type="ChEBI" id="CHEBI:50058"/>
        <dbReference type="EC" id="1.8.4.12"/>
    </reaction>
</comment>
<dbReference type="PANTHER" id="PTHR42799:SF2">
    <property type="entry name" value="MITOCHONDRIAL PEPTIDE METHIONINE SULFOXIDE REDUCTASE"/>
    <property type="match status" value="1"/>
</dbReference>
<dbReference type="PANTHER" id="PTHR42799">
    <property type="entry name" value="MITOCHONDRIAL PEPTIDE METHIONINE SULFOXIDE REDUCTASE"/>
    <property type="match status" value="1"/>
</dbReference>
<dbReference type="HAMAP" id="MF_01401">
    <property type="entry name" value="MsrA"/>
    <property type="match status" value="1"/>
</dbReference>
<dbReference type="InterPro" id="IPR011057">
    <property type="entry name" value="Mss4-like_sf"/>
</dbReference>
<organism evidence="8">
    <name type="scientific">uncultured Campylobacterota bacterium</name>
    <dbReference type="NCBI Taxonomy" id="120858"/>
    <lineage>
        <taxon>Bacteria</taxon>
        <taxon>Pseudomonadati</taxon>
        <taxon>Campylobacterota</taxon>
        <taxon>environmental samples</taxon>
    </lineage>
</organism>
<dbReference type="Pfam" id="PF01641">
    <property type="entry name" value="SelR"/>
    <property type="match status" value="1"/>
</dbReference>
<dbReference type="AlphaFoldDB" id="W1IBS2"/>
<dbReference type="NCBIfam" id="TIGR00357">
    <property type="entry name" value="peptide-methionine (R)-S-oxide reductase MsrB"/>
    <property type="match status" value="1"/>
</dbReference>
<comment type="function">
    <text evidence="3">Has an important function as a repair enzyme for proteins that have been inactivated by oxidation. Catalyzes the reversible oxidation-reduction of methionine sulfoxide in proteins to methionine.</text>
</comment>
<comment type="catalytic activity">
    <reaction evidence="6">
        <text>[thioredoxin]-disulfide + L-methionine + H2O = L-methionine (S)-S-oxide + [thioredoxin]-dithiol</text>
        <dbReference type="Rhea" id="RHEA:19993"/>
        <dbReference type="Rhea" id="RHEA-COMP:10698"/>
        <dbReference type="Rhea" id="RHEA-COMP:10700"/>
        <dbReference type="ChEBI" id="CHEBI:15377"/>
        <dbReference type="ChEBI" id="CHEBI:29950"/>
        <dbReference type="ChEBI" id="CHEBI:50058"/>
        <dbReference type="ChEBI" id="CHEBI:57844"/>
        <dbReference type="ChEBI" id="CHEBI:58772"/>
        <dbReference type="EC" id="1.8.4.11"/>
    </reaction>
</comment>